<evidence type="ECO:0000256" key="1">
    <source>
        <dbReference type="SAM" id="SignalP"/>
    </source>
</evidence>
<feature type="chain" id="PRO_5008398682" evidence="1">
    <location>
        <begin position="20"/>
        <end position="179"/>
    </location>
</feature>
<dbReference type="VEuPathDB" id="VectorBase:GAUT010698"/>
<organism evidence="2 3">
    <name type="scientific">Glossina austeni</name>
    <name type="common">Savannah tsetse fly</name>
    <dbReference type="NCBI Taxonomy" id="7395"/>
    <lineage>
        <taxon>Eukaryota</taxon>
        <taxon>Metazoa</taxon>
        <taxon>Ecdysozoa</taxon>
        <taxon>Arthropoda</taxon>
        <taxon>Hexapoda</taxon>
        <taxon>Insecta</taxon>
        <taxon>Pterygota</taxon>
        <taxon>Neoptera</taxon>
        <taxon>Endopterygota</taxon>
        <taxon>Diptera</taxon>
        <taxon>Brachycera</taxon>
        <taxon>Muscomorpha</taxon>
        <taxon>Hippoboscoidea</taxon>
        <taxon>Glossinidae</taxon>
        <taxon>Glossina</taxon>
    </lineage>
</organism>
<feature type="signal peptide" evidence="1">
    <location>
        <begin position="1"/>
        <end position="19"/>
    </location>
</feature>
<dbReference type="AlphaFoldDB" id="A0A1A9UNW9"/>
<keyword evidence="3" id="KW-1185">Reference proteome</keyword>
<reference evidence="2" key="1">
    <citation type="submission" date="2020-05" db="UniProtKB">
        <authorList>
            <consortium name="EnsemblMetazoa"/>
        </authorList>
    </citation>
    <scope>IDENTIFICATION</scope>
    <source>
        <strain evidence="2">TTRI</strain>
    </source>
</reference>
<dbReference type="Proteomes" id="UP000078200">
    <property type="component" value="Unassembled WGS sequence"/>
</dbReference>
<accession>A0A1A9UNW9</accession>
<evidence type="ECO:0000313" key="2">
    <source>
        <dbReference type="EnsemblMetazoa" id="GAUT010698-PA"/>
    </source>
</evidence>
<dbReference type="EnsemblMetazoa" id="GAUT010698-RA">
    <property type="protein sequence ID" value="GAUT010698-PA"/>
    <property type="gene ID" value="GAUT010698"/>
</dbReference>
<name>A0A1A9UNW9_GLOAU</name>
<sequence length="179" mass="20402">MFNYLIWITILLAVARVELKSLFDYSINNPESDETQSNAKSEVKFDTLKVHSNKQLSKRSPPPHAKAYGWRAHNGHGPGHGRGPPHETIYYYEPHYLEVHYHCEDPPLYSPVPTTNGDRLMTAYETPKDPLPSRQLPEIMELSTAKPTIPTGVFWEPPNKGNKNDELIHDIDVRFADGL</sequence>
<evidence type="ECO:0000313" key="3">
    <source>
        <dbReference type="Proteomes" id="UP000078200"/>
    </source>
</evidence>
<keyword evidence="1" id="KW-0732">Signal</keyword>
<protein>
    <submittedName>
        <fullName evidence="2">Uncharacterized protein</fullName>
    </submittedName>
</protein>
<proteinExistence type="predicted"/>